<dbReference type="PANTHER" id="PTHR31269:SF2">
    <property type="entry name" value="S-TYPE ANION CHANNEL SLAH3"/>
    <property type="match status" value="1"/>
</dbReference>
<dbReference type="GO" id="GO:0012505">
    <property type="term" value="C:endomembrane system"/>
    <property type="evidence" value="ECO:0007669"/>
    <property type="project" value="UniProtKB-SubCell"/>
</dbReference>
<dbReference type="GO" id="GO:0006873">
    <property type="term" value="P:intracellular monoatomic ion homeostasis"/>
    <property type="evidence" value="ECO:0007669"/>
    <property type="project" value="InterPro"/>
</dbReference>
<keyword evidence="6" id="KW-1185">Reference proteome</keyword>
<accession>A0A5N5KMT6</accession>
<dbReference type="GO" id="GO:0008308">
    <property type="term" value="F:voltage-gated monoatomic anion channel activity"/>
    <property type="evidence" value="ECO:0007669"/>
    <property type="project" value="InterPro"/>
</dbReference>
<comment type="subcellular location">
    <subcellularLocation>
        <location evidence="2">Cell membrane</location>
    </subcellularLocation>
    <subcellularLocation>
        <location evidence="1">Endomembrane system</location>
        <topology evidence="1">Multi-pass membrane protein</topology>
    </subcellularLocation>
</comment>
<dbReference type="GO" id="GO:0005886">
    <property type="term" value="C:plasma membrane"/>
    <property type="evidence" value="ECO:0007669"/>
    <property type="project" value="UniProtKB-SubCell"/>
</dbReference>
<keyword evidence="4" id="KW-0472">Membrane</keyword>
<dbReference type="EMBL" id="VDCV01000012">
    <property type="protein sequence ID" value="KAB5531694.1"/>
    <property type="molecule type" value="Genomic_DNA"/>
</dbReference>
<protein>
    <submittedName>
        <fullName evidence="5">Uncharacterized protein</fullName>
    </submittedName>
</protein>
<reference evidence="6" key="1">
    <citation type="journal article" date="2019" name="Gigascience">
        <title>De novo genome assembly of the endangered Acer yangbiense, a plant species with extremely small populations endemic to Yunnan Province, China.</title>
        <authorList>
            <person name="Yang J."/>
            <person name="Wariss H.M."/>
            <person name="Tao L."/>
            <person name="Zhang R."/>
            <person name="Yun Q."/>
            <person name="Hollingsworth P."/>
            <person name="Dao Z."/>
            <person name="Luo G."/>
            <person name="Guo H."/>
            <person name="Ma Y."/>
            <person name="Sun W."/>
        </authorList>
    </citation>
    <scope>NUCLEOTIDE SEQUENCE [LARGE SCALE GENOMIC DNA]</scope>
    <source>
        <strain evidence="6">cv. br00</strain>
    </source>
</reference>
<dbReference type="Proteomes" id="UP000326939">
    <property type="component" value="Chromosome 12"/>
</dbReference>
<evidence type="ECO:0000256" key="1">
    <source>
        <dbReference type="ARBA" id="ARBA00004127"/>
    </source>
</evidence>
<dbReference type="AlphaFoldDB" id="A0A5N5KMT6"/>
<proteinExistence type="predicted"/>
<comment type="caution">
    <text evidence="5">The sequence shown here is derived from an EMBL/GenBank/DDBJ whole genome shotgun (WGS) entry which is preliminary data.</text>
</comment>
<evidence type="ECO:0000313" key="6">
    <source>
        <dbReference type="Proteomes" id="UP000326939"/>
    </source>
</evidence>
<keyword evidence="4" id="KW-1003">Cell membrane</keyword>
<evidence type="ECO:0000256" key="2">
    <source>
        <dbReference type="ARBA" id="ARBA00004236"/>
    </source>
</evidence>
<dbReference type="PANTHER" id="PTHR31269">
    <property type="entry name" value="S-TYPE ANION CHANNEL SLAH3"/>
    <property type="match status" value="1"/>
</dbReference>
<evidence type="ECO:0000313" key="5">
    <source>
        <dbReference type="EMBL" id="KAB5531694.1"/>
    </source>
</evidence>
<dbReference type="InterPro" id="IPR030183">
    <property type="entry name" value="SLAC/SLAH"/>
</dbReference>
<evidence type="ECO:0000256" key="3">
    <source>
        <dbReference type="ARBA" id="ARBA00022448"/>
    </source>
</evidence>
<organism evidence="5 6">
    <name type="scientific">Salix brachista</name>
    <dbReference type="NCBI Taxonomy" id="2182728"/>
    <lineage>
        <taxon>Eukaryota</taxon>
        <taxon>Viridiplantae</taxon>
        <taxon>Streptophyta</taxon>
        <taxon>Embryophyta</taxon>
        <taxon>Tracheophyta</taxon>
        <taxon>Spermatophyta</taxon>
        <taxon>Magnoliopsida</taxon>
        <taxon>eudicotyledons</taxon>
        <taxon>Gunneridae</taxon>
        <taxon>Pentapetalae</taxon>
        <taxon>rosids</taxon>
        <taxon>fabids</taxon>
        <taxon>Malpighiales</taxon>
        <taxon>Salicaceae</taxon>
        <taxon>Saliceae</taxon>
        <taxon>Salix</taxon>
    </lineage>
</organism>
<keyword evidence="3" id="KW-0813">Transport</keyword>
<evidence type="ECO:0000256" key="4">
    <source>
        <dbReference type="ARBA" id="ARBA00022475"/>
    </source>
</evidence>
<sequence length="135" mass="15301">MVLFVTLYQKIPTNETLPKELHPVFSVCCSSKCCFHGMEKIQGSFDHGSRLASVFRLNCFIKIYSSTMLSCFLPFCRQSVLMFFRGFKSGRLVSTIVHEVSLRDLFPDDIAITISTGNTTASSQELVPYTTRKLR</sequence>
<gene>
    <name evidence="5" type="ORF">DKX38_018364</name>
</gene>
<name>A0A5N5KMT6_9ROSI</name>